<accession>M6QNY4</accession>
<keyword evidence="2" id="KW-0472">Membrane</keyword>
<gene>
    <name evidence="3" type="ORF">LEP1GSC108_2798</name>
</gene>
<feature type="region of interest" description="Disordered" evidence="1">
    <location>
        <begin position="74"/>
        <end position="117"/>
    </location>
</feature>
<keyword evidence="2" id="KW-0812">Transmembrane</keyword>
<keyword evidence="4" id="KW-1185">Reference proteome</keyword>
<feature type="compositionally biased region" description="Polar residues" evidence="1">
    <location>
        <begin position="101"/>
        <end position="110"/>
    </location>
</feature>
<evidence type="ECO:0000256" key="2">
    <source>
        <dbReference type="SAM" id="Phobius"/>
    </source>
</evidence>
<dbReference type="EMBL" id="AHNU02000041">
    <property type="protein sequence ID" value="EMN90567.1"/>
    <property type="molecule type" value="Genomic_DNA"/>
</dbReference>
<evidence type="ECO:0000313" key="4">
    <source>
        <dbReference type="Proteomes" id="UP000012118"/>
    </source>
</evidence>
<organism evidence="3 4">
    <name type="scientific">Leptospira weilii str. UI 13098</name>
    <dbReference type="NCBI Taxonomy" id="1088542"/>
    <lineage>
        <taxon>Bacteria</taxon>
        <taxon>Pseudomonadati</taxon>
        <taxon>Spirochaetota</taxon>
        <taxon>Spirochaetia</taxon>
        <taxon>Leptospirales</taxon>
        <taxon>Leptospiraceae</taxon>
        <taxon>Leptospira</taxon>
    </lineage>
</organism>
<feature type="compositionally biased region" description="Pro residues" evidence="1">
    <location>
        <begin position="80"/>
        <end position="90"/>
    </location>
</feature>
<comment type="caution">
    <text evidence="3">The sequence shown here is derived from an EMBL/GenBank/DDBJ whole genome shotgun (WGS) entry which is preliminary data.</text>
</comment>
<reference evidence="3 4" key="1">
    <citation type="submission" date="2013-01" db="EMBL/GenBank/DDBJ databases">
        <authorList>
            <person name="Harkins D.M."/>
            <person name="Durkin A.S."/>
            <person name="Brinkac L.M."/>
            <person name="Haft D.H."/>
            <person name="Selengut J.D."/>
            <person name="Sanka R."/>
            <person name="DePew J."/>
            <person name="Purushe J."/>
            <person name="Chanthongthip A."/>
            <person name="Lattana O."/>
            <person name="Phetsouvanh R."/>
            <person name="Newton P.N."/>
            <person name="Vinetz J.M."/>
            <person name="Sutton G.G."/>
            <person name="Nierman W.C."/>
            <person name="Fouts D.E."/>
        </authorList>
    </citation>
    <scope>NUCLEOTIDE SEQUENCE [LARGE SCALE GENOMIC DNA]</scope>
    <source>
        <strain evidence="3 4">UI 13098</strain>
    </source>
</reference>
<sequence>MAQRYYLYYKQTGTGKLAVGKPTGYSNFLHNPDAKRMSFVLPTNQGKAQESIGKFVQDFQRLNAGQFVISNAVTGTVSQPTPPAPAPKPPYGGTDPKPNPTKITITGSTEPKNEEKKDDNFNLILIAAVVIVVLIVVGSSKKGKKK</sequence>
<protein>
    <submittedName>
        <fullName evidence="3">Uncharacterized protein</fullName>
    </submittedName>
</protein>
<proteinExistence type="predicted"/>
<keyword evidence="2" id="KW-1133">Transmembrane helix</keyword>
<dbReference type="AlphaFoldDB" id="M6QNY4"/>
<name>M6QNY4_9LEPT</name>
<evidence type="ECO:0000313" key="3">
    <source>
        <dbReference type="EMBL" id="EMN90567.1"/>
    </source>
</evidence>
<feature type="transmembrane region" description="Helical" evidence="2">
    <location>
        <begin position="121"/>
        <end position="140"/>
    </location>
</feature>
<evidence type="ECO:0000256" key="1">
    <source>
        <dbReference type="SAM" id="MobiDB-lite"/>
    </source>
</evidence>
<dbReference type="RefSeq" id="WP_004503289.1">
    <property type="nucleotide sequence ID" value="NZ_AHNU02000041.1"/>
</dbReference>
<dbReference type="Proteomes" id="UP000012118">
    <property type="component" value="Unassembled WGS sequence"/>
</dbReference>